<evidence type="ECO:0000313" key="2">
    <source>
        <dbReference type="EMBL" id="CAG8767569.1"/>
    </source>
</evidence>
<dbReference type="AlphaFoldDB" id="A0A9N9J8Y6"/>
<feature type="non-terminal residue" evidence="2">
    <location>
        <position position="1"/>
    </location>
</feature>
<organism evidence="2 3">
    <name type="scientific">Funneliformis caledonium</name>
    <dbReference type="NCBI Taxonomy" id="1117310"/>
    <lineage>
        <taxon>Eukaryota</taxon>
        <taxon>Fungi</taxon>
        <taxon>Fungi incertae sedis</taxon>
        <taxon>Mucoromycota</taxon>
        <taxon>Glomeromycotina</taxon>
        <taxon>Glomeromycetes</taxon>
        <taxon>Glomerales</taxon>
        <taxon>Glomeraceae</taxon>
        <taxon>Funneliformis</taxon>
    </lineage>
</organism>
<proteinExistence type="predicted"/>
<dbReference type="Proteomes" id="UP000789570">
    <property type="component" value="Unassembled WGS sequence"/>
</dbReference>
<feature type="non-terminal residue" evidence="2">
    <location>
        <position position="46"/>
    </location>
</feature>
<keyword evidence="3" id="KW-1185">Reference proteome</keyword>
<evidence type="ECO:0000313" key="3">
    <source>
        <dbReference type="Proteomes" id="UP000789570"/>
    </source>
</evidence>
<gene>
    <name evidence="2" type="ORF">FCALED_LOCUS17317</name>
</gene>
<protein>
    <submittedName>
        <fullName evidence="2">3417_t:CDS:1</fullName>
    </submittedName>
</protein>
<name>A0A9N9J8Y6_9GLOM</name>
<accession>A0A9N9J8Y6</accession>
<reference evidence="2" key="1">
    <citation type="submission" date="2021-06" db="EMBL/GenBank/DDBJ databases">
        <authorList>
            <person name="Kallberg Y."/>
            <person name="Tangrot J."/>
            <person name="Rosling A."/>
        </authorList>
    </citation>
    <scope>NUCLEOTIDE SEQUENCE</scope>
    <source>
        <strain evidence="2">UK204</strain>
    </source>
</reference>
<sequence length="46" mass="5233">VLFTSDLRPFEDRSTSARESNSISSTTTMITEKRQIKISQEINSNI</sequence>
<feature type="region of interest" description="Disordered" evidence="1">
    <location>
        <begin position="1"/>
        <end position="28"/>
    </location>
</feature>
<dbReference type="EMBL" id="CAJVPQ010025875">
    <property type="protein sequence ID" value="CAG8767569.1"/>
    <property type="molecule type" value="Genomic_DNA"/>
</dbReference>
<evidence type="ECO:0000256" key="1">
    <source>
        <dbReference type="SAM" id="MobiDB-lite"/>
    </source>
</evidence>
<comment type="caution">
    <text evidence="2">The sequence shown here is derived from an EMBL/GenBank/DDBJ whole genome shotgun (WGS) entry which is preliminary data.</text>
</comment>